<feature type="domain" description="AB hydrolase-1" evidence="3">
    <location>
        <begin position="30"/>
        <end position="138"/>
    </location>
</feature>
<sequence>MKKQLYQEEFVKLGGIEQYLLHYPQPSNGPVILFLNGGPGSAESNFGYYFNQYWPDVYQVVYWDQRGAGKTLNRHPDANDFPTIESLLNDLDELVDYLKIYYQKDKIVLLGDSWGTVLGSQYAIKKPENVLMYIGVGQVVDTQRNEQIGLSKVIEEADKAGNVKDKRALMAIERFPPKMDEAGMKLFVKVRKYQMKYNLAAKLTFALVKTFVCSPVFKCADVIAIKKAGKANHHLIDYLFSFNLNEAPLTYDMPMCLIQGENDYQVQTSLAVDYFKRIETSQKQIHVIPKAGHMAMCDQPELFAKALNHAYRMIQL</sequence>
<evidence type="ECO:0000313" key="5">
    <source>
        <dbReference type="Proteomes" id="UP000674938"/>
    </source>
</evidence>
<dbReference type="Pfam" id="PF00561">
    <property type="entry name" value="Abhydrolase_1"/>
    <property type="match status" value="1"/>
</dbReference>
<dbReference type="EMBL" id="JAEEGA010000002">
    <property type="protein sequence ID" value="MBP1040008.1"/>
    <property type="molecule type" value="Genomic_DNA"/>
</dbReference>
<dbReference type="InterPro" id="IPR000073">
    <property type="entry name" value="AB_hydrolase_1"/>
</dbReference>
<gene>
    <name evidence="4" type="ORF">I6N95_03180</name>
</gene>
<protein>
    <submittedName>
        <fullName evidence="4">Alpha/beta hydrolase</fullName>
    </submittedName>
</protein>
<accession>A0A940P9K6</accession>
<name>A0A940P9K6_9ENTE</name>
<evidence type="ECO:0000256" key="2">
    <source>
        <dbReference type="ARBA" id="ARBA00022801"/>
    </source>
</evidence>
<dbReference type="Proteomes" id="UP000674938">
    <property type="component" value="Unassembled WGS sequence"/>
</dbReference>
<proteinExistence type="inferred from homology"/>
<keyword evidence="5" id="KW-1185">Reference proteome</keyword>
<dbReference type="PANTHER" id="PTHR43798">
    <property type="entry name" value="MONOACYLGLYCEROL LIPASE"/>
    <property type="match status" value="1"/>
</dbReference>
<dbReference type="InterPro" id="IPR050266">
    <property type="entry name" value="AB_hydrolase_sf"/>
</dbReference>
<organism evidence="4 5">
    <name type="scientific">Vagococcus allomyrinae</name>
    <dbReference type="NCBI Taxonomy" id="2794353"/>
    <lineage>
        <taxon>Bacteria</taxon>
        <taxon>Bacillati</taxon>
        <taxon>Bacillota</taxon>
        <taxon>Bacilli</taxon>
        <taxon>Lactobacillales</taxon>
        <taxon>Enterococcaceae</taxon>
        <taxon>Vagococcus</taxon>
    </lineage>
</organism>
<dbReference type="RefSeq" id="WP_209524907.1">
    <property type="nucleotide sequence ID" value="NZ_JAEEGA010000002.1"/>
</dbReference>
<dbReference type="Gene3D" id="3.40.50.1820">
    <property type="entry name" value="alpha/beta hydrolase"/>
    <property type="match status" value="1"/>
</dbReference>
<evidence type="ECO:0000313" key="4">
    <source>
        <dbReference type="EMBL" id="MBP1040008.1"/>
    </source>
</evidence>
<dbReference type="InterPro" id="IPR002410">
    <property type="entry name" value="Peptidase_S33"/>
</dbReference>
<dbReference type="PRINTS" id="PR00793">
    <property type="entry name" value="PROAMNOPTASE"/>
</dbReference>
<evidence type="ECO:0000256" key="1">
    <source>
        <dbReference type="ARBA" id="ARBA00010088"/>
    </source>
</evidence>
<evidence type="ECO:0000259" key="3">
    <source>
        <dbReference type="Pfam" id="PF00561"/>
    </source>
</evidence>
<dbReference type="SUPFAM" id="SSF53474">
    <property type="entry name" value="alpha/beta-Hydrolases"/>
    <property type="match status" value="1"/>
</dbReference>
<dbReference type="GO" id="GO:0004177">
    <property type="term" value="F:aminopeptidase activity"/>
    <property type="evidence" value="ECO:0007669"/>
    <property type="project" value="UniProtKB-EC"/>
</dbReference>
<comment type="caution">
    <text evidence="4">The sequence shown here is derived from an EMBL/GenBank/DDBJ whole genome shotgun (WGS) entry which is preliminary data.</text>
</comment>
<dbReference type="AlphaFoldDB" id="A0A940P9K6"/>
<keyword evidence="2 4" id="KW-0378">Hydrolase</keyword>
<comment type="similarity">
    <text evidence="1">Belongs to the peptidase S33 family.</text>
</comment>
<dbReference type="InterPro" id="IPR029058">
    <property type="entry name" value="AB_hydrolase_fold"/>
</dbReference>
<reference evidence="4" key="1">
    <citation type="submission" date="2020-12" db="EMBL/GenBank/DDBJ databases">
        <title>Vagococcus allomyrinae sp. nov. and Enterococcus lavae sp. nov., isolated from the larvae of Allomyrina dichotoma.</title>
        <authorList>
            <person name="Lee S.D."/>
        </authorList>
    </citation>
    <scope>NUCLEOTIDE SEQUENCE</scope>
    <source>
        <strain evidence="4">BWB3-3</strain>
    </source>
</reference>
<dbReference type="GO" id="GO:0006508">
    <property type="term" value="P:proteolysis"/>
    <property type="evidence" value="ECO:0007669"/>
    <property type="project" value="InterPro"/>
</dbReference>